<feature type="binding site" evidence="6">
    <location>
        <position position="112"/>
    </location>
    <ligand>
        <name>S-adenosyl-L-methionine</name>
        <dbReference type="ChEBI" id="CHEBI:59789"/>
    </ligand>
</feature>
<dbReference type="SUPFAM" id="SSF53335">
    <property type="entry name" value="S-adenosyl-L-methionine-dependent methyltransferases"/>
    <property type="match status" value="1"/>
</dbReference>
<feature type="binding site" evidence="6">
    <location>
        <position position="74"/>
    </location>
    <ligand>
        <name>S-adenosyl-L-methionine</name>
        <dbReference type="ChEBI" id="CHEBI:59789"/>
    </ligand>
</feature>
<dbReference type="Gene3D" id="1.10.155.10">
    <property type="entry name" value="Chemotaxis receptor methyltransferase CheR, N-terminal domain"/>
    <property type="match status" value="1"/>
</dbReference>
<dbReference type="Proteomes" id="UP000518288">
    <property type="component" value="Unassembled WGS sequence"/>
</dbReference>
<comment type="caution">
    <text evidence="8">The sequence shown here is derived from an EMBL/GenBank/DDBJ whole genome shotgun (WGS) entry which is preliminary data.</text>
</comment>
<dbReference type="SUPFAM" id="SSF47757">
    <property type="entry name" value="Chemotaxis receptor methyltransferase CheR, N-terminal domain"/>
    <property type="match status" value="1"/>
</dbReference>
<proteinExistence type="predicted"/>
<dbReference type="InterPro" id="IPR000780">
    <property type="entry name" value="CheR_MeTrfase"/>
</dbReference>
<keyword evidence="4 5" id="KW-0949">S-adenosyl-L-methionine</keyword>
<feature type="binding site" evidence="6">
    <location>
        <begin position="197"/>
        <end position="198"/>
    </location>
    <ligand>
        <name>S-adenosyl-L-methionine</name>
        <dbReference type="ChEBI" id="CHEBI:59789"/>
    </ligand>
</feature>
<dbReference type="Gene3D" id="3.40.50.150">
    <property type="entry name" value="Vaccinia Virus protein VP39"/>
    <property type="match status" value="1"/>
</dbReference>
<dbReference type="CDD" id="cd02440">
    <property type="entry name" value="AdoMet_MTases"/>
    <property type="match status" value="1"/>
</dbReference>
<dbReference type="PRINTS" id="PR00996">
    <property type="entry name" value="CHERMTFRASE"/>
</dbReference>
<dbReference type="EMBL" id="JACCFH010000001">
    <property type="protein sequence ID" value="NYG31318.1"/>
    <property type="molecule type" value="Genomic_DNA"/>
</dbReference>
<dbReference type="Pfam" id="PF01739">
    <property type="entry name" value="CheR"/>
    <property type="match status" value="1"/>
</dbReference>
<feature type="binding site" evidence="6">
    <location>
        <position position="139"/>
    </location>
    <ligand>
        <name>S-adenosyl-L-methionine</name>
        <dbReference type="ChEBI" id="CHEBI:59789"/>
    </ligand>
</feature>
<reference evidence="8 9" key="1">
    <citation type="submission" date="2020-07" db="EMBL/GenBank/DDBJ databases">
        <title>Genomic Encyclopedia of Archaeal and Bacterial Type Strains, Phase II (KMG-II): from individual species to whole genera.</title>
        <authorList>
            <person name="Goeker M."/>
        </authorList>
    </citation>
    <scope>NUCLEOTIDE SEQUENCE [LARGE SCALE GENOMIC DNA]</scope>
    <source>
        <strain evidence="8 9">DSM 21226</strain>
    </source>
</reference>
<dbReference type="InterPro" id="IPR029063">
    <property type="entry name" value="SAM-dependent_MTases_sf"/>
</dbReference>
<dbReference type="EC" id="2.1.1.80" evidence="5"/>
<accession>A0A7Y9U3W8</accession>
<dbReference type="PROSITE" id="PS50123">
    <property type="entry name" value="CHER"/>
    <property type="match status" value="1"/>
</dbReference>
<protein>
    <recommendedName>
        <fullName evidence="5">Chemotaxis protein methyltransferase</fullName>
        <ecNumber evidence="5">2.1.1.80</ecNumber>
    </recommendedName>
</protein>
<comment type="function">
    <text evidence="5">Methylation of the membrane-bound methyl-accepting chemotaxis proteins (MCP) to form gamma-glutamyl methyl ester residues in MCP.</text>
</comment>
<evidence type="ECO:0000259" key="7">
    <source>
        <dbReference type="PROSITE" id="PS50123"/>
    </source>
</evidence>
<feature type="domain" description="CheR-type methyltransferase" evidence="7">
    <location>
        <begin position="1"/>
        <end position="248"/>
    </location>
</feature>
<dbReference type="InterPro" id="IPR022642">
    <property type="entry name" value="CheR_C"/>
</dbReference>
<comment type="catalytic activity">
    <reaction evidence="1 5">
        <text>L-glutamyl-[protein] + S-adenosyl-L-methionine = [protein]-L-glutamate 5-O-methyl ester + S-adenosyl-L-homocysteine</text>
        <dbReference type="Rhea" id="RHEA:24452"/>
        <dbReference type="Rhea" id="RHEA-COMP:10208"/>
        <dbReference type="Rhea" id="RHEA-COMP:10311"/>
        <dbReference type="ChEBI" id="CHEBI:29973"/>
        <dbReference type="ChEBI" id="CHEBI:57856"/>
        <dbReference type="ChEBI" id="CHEBI:59789"/>
        <dbReference type="ChEBI" id="CHEBI:82795"/>
        <dbReference type="EC" id="2.1.1.80"/>
    </reaction>
</comment>
<keyword evidence="2 5" id="KW-0489">Methyltransferase</keyword>
<dbReference type="AlphaFoldDB" id="A0A7Y9U3W8"/>
<dbReference type="InterPro" id="IPR026024">
    <property type="entry name" value="Chemotaxis_MeTrfase_CheR"/>
</dbReference>
<dbReference type="GO" id="GO:0032259">
    <property type="term" value="P:methylation"/>
    <property type="evidence" value="ECO:0007669"/>
    <property type="project" value="UniProtKB-KW"/>
</dbReference>
<dbReference type="PIRSF" id="PIRSF000410">
    <property type="entry name" value="CheR"/>
    <property type="match status" value="1"/>
</dbReference>
<feature type="binding site" evidence="6">
    <location>
        <begin position="214"/>
        <end position="215"/>
    </location>
    <ligand>
        <name>S-adenosyl-L-methionine</name>
        <dbReference type="ChEBI" id="CHEBI:59789"/>
    </ligand>
</feature>
<dbReference type="PANTHER" id="PTHR24422:SF26">
    <property type="entry name" value="CHEMOTAXIS PROTEIN METHYLTRANSFERASE"/>
    <property type="match status" value="1"/>
</dbReference>
<dbReference type="GO" id="GO:0008983">
    <property type="term" value="F:protein-glutamate O-methyltransferase activity"/>
    <property type="evidence" value="ECO:0007669"/>
    <property type="project" value="UniProtKB-EC"/>
</dbReference>
<organism evidence="8 9">
    <name type="scientific">Sphaerotilus montanus</name>
    <dbReference type="NCBI Taxonomy" id="522889"/>
    <lineage>
        <taxon>Bacteria</taxon>
        <taxon>Pseudomonadati</taxon>
        <taxon>Pseudomonadota</taxon>
        <taxon>Betaproteobacteria</taxon>
        <taxon>Burkholderiales</taxon>
        <taxon>Sphaerotilaceae</taxon>
        <taxon>Sphaerotilus</taxon>
    </lineage>
</organism>
<dbReference type="RefSeq" id="WP_179632321.1">
    <property type="nucleotide sequence ID" value="NZ_JACCFH010000001.1"/>
</dbReference>
<evidence type="ECO:0000256" key="5">
    <source>
        <dbReference type="PIRNR" id="PIRNR000410"/>
    </source>
</evidence>
<sequence>MPELSDATYRQIAALMHETVGLSFSDSKKALVSARLSQRVQQLSLDSFDAYLGRITTDADAAEFQVAVDLLTTNETYFFREPQHFELLEQELNRLRPQSLSVWSAASSFGDEAYSIAMLLSDLQQQGRLGSDWSILGTDISDRVLRSARQAVYPEARLRFVSPQRLKRYCLRGEGEAEGLVQIQDRLAERVQFGQLNLCRPIEPLGPFDVVFLRNVLIYFDSDTKRAVVDRVLALLRPGGLFFIGTAECRVPCATPLQSLAPGVFRRLPGPAR</sequence>
<evidence type="ECO:0000313" key="9">
    <source>
        <dbReference type="Proteomes" id="UP000518288"/>
    </source>
</evidence>
<dbReference type="Pfam" id="PF03705">
    <property type="entry name" value="CheR_N"/>
    <property type="match status" value="1"/>
</dbReference>
<dbReference type="InterPro" id="IPR050903">
    <property type="entry name" value="Bact_Chemotaxis_MeTrfase"/>
</dbReference>
<dbReference type="PANTHER" id="PTHR24422">
    <property type="entry name" value="CHEMOTAXIS PROTEIN METHYLTRANSFERASE"/>
    <property type="match status" value="1"/>
</dbReference>
<gene>
    <name evidence="8" type="ORF">BDD16_000304</name>
</gene>
<feature type="binding site" evidence="6">
    <location>
        <position position="76"/>
    </location>
    <ligand>
        <name>S-adenosyl-L-methionine</name>
        <dbReference type="ChEBI" id="CHEBI:59789"/>
    </ligand>
</feature>
<name>A0A7Y9U3W8_9BURK</name>
<keyword evidence="9" id="KW-1185">Reference proteome</keyword>
<feature type="binding site" evidence="6">
    <location>
        <position position="80"/>
    </location>
    <ligand>
        <name>S-adenosyl-L-methionine</name>
        <dbReference type="ChEBI" id="CHEBI:59789"/>
    </ligand>
</feature>
<dbReference type="InterPro" id="IPR036804">
    <property type="entry name" value="CheR_N_sf"/>
</dbReference>
<keyword evidence="3 5" id="KW-0808">Transferase</keyword>
<evidence type="ECO:0000256" key="6">
    <source>
        <dbReference type="PIRSR" id="PIRSR000410-1"/>
    </source>
</evidence>
<evidence type="ECO:0000256" key="2">
    <source>
        <dbReference type="ARBA" id="ARBA00022603"/>
    </source>
</evidence>
<dbReference type="SMART" id="SM00138">
    <property type="entry name" value="MeTrc"/>
    <property type="match status" value="1"/>
</dbReference>
<evidence type="ECO:0000313" key="8">
    <source>
        <dbReference type="EMBL" id="NYG31318.1"/>
    </source>
</evidence>
<dbReference type="InterPro" id="IPR022641">
    <property type="entry name" value="CheR_N"/>
</dbReference>
<evidence type="ECO:0000256" key="4">
    <source>
        <dbReference type="ARBA" id="ARBA00022691"/>
    </source>
</evidence>
<evidence type="ECO:0000256" key="3">
    <source>
        <dbReference type="ARBA" id="ARBA00022679"/>
    </source>
</evidence>
<evidence type="ECO:0000256" key="1">
    <source>
        <dbReference type="ARBA" id="ARBA00001541"/>
    </source>
</evidence>